<keyword evidence="4" id="KW-0539">Nucleus</keyword>
<gene>
    <name evidence="9" type="ORF">WJX75_003374</name>
</gene>
<feature type="region of interest" description="Disordered" evidence="5">
    <location>
        <begin position="110"/>
        <end position="173"/>
    </location>
</feature>
<feature type="compositionally biased region" description="Polar residues" evidence="5">
    <location>
        <begin position="485"/>
        <end position="494"/>
    </location>
</feature>
<keyword evidence="10" id="KW-1185">Reference proteome</keyword>
<dbReference type="InterPro" id="IPR006447">
    <property type="entry name" value="Myb_dom_plants"/>
</dbReference>
<feature type="domain" description="HTH myb-type" evidence="8">
    <location>
        <begin position="52"/>
        <end position="106"/>
    </location>
</feature>
<feature type="compositionally biased region" description="Polar residues" evidence="5">
    <location>
        <begin position="459"/>
        <end position="469"/>
    </location>
</feature>
<sequence length="946" mass="97657">MSQMERSETEERRDAETLAGLAANAPSTSAGNTDRPSSSGLKRKTKTRKPYTITKQREKWTDQEHARFLDALRMYGRAWRRIEEHIGSKTAVQIRSHAQKFFSKLEKQEMSGAKGEGLPDSIINIPPPRPKRKPSHPYPRKPFSGSYDGGAAAEGAGSQDQLASQPRLPDYSHLAPKFKGNERLDVAVAAVTQAASAAAAAAAAAVISAAGERIRAHMQACPPQCFPFYGLAPSMLAQLSLQQLSPQGALQGSQYTMLPQYSGLNAAAQTGPPGTGRLSAFSKLQRSEFSGTSADPLNDPVPMRAVERRANVDGSDGNSACSREDPTAEDGRLPGDTGATSRQGMGVNRLATWPPGMGLQQVALQQQWSPEMLSELYYDWNNMTSLSAAAAAAADAGASAEAAASAKDSNWRAIVQAAAAAASQWEVQKLNSHHSRDSGVGQISGAPTQAMGKDKMAPVQNTASRSAVRSNKVHNQELKARRQGLSGSDGSGTNAADDRAEATGANTGNPDAADEESPSREFDDSLYEPLGNKGAMGSLDTNNSDLETGMKGEGELAYQVDAEGEGSGSNPTGNGESGNNSNENSGGDGKRGSNKGSNSGSGNDTDPSDKDGIGTSKDPANAAPLQSVRESIAGNDAGGSGGPNGTGSGSGNATRVSNGATVPTGLSKREGSDEGCTSLEHPQPRAHAVTDAPSGPAAAAAAFLAQQPAAAAAAAAAKDFSALTGAQGLMDTAQMAQAATALQQSGLAPYLLQQQYNAQLAQLQQAAMMNWGGQKMSAFDMFSSLMSFQAMAGQQAGHLKAPALSPRPSTMPTNSGGAGELMSAPSGMGSYDTMPRVPGLPPWAADAAAGLADGATLPTAASGVLPRPKPLGHAPLAAAAAGTDSISVSGQTQQSQGFMPYKWRHHPLPRGVHQLQPGGLLSLGKRSASASMAEPPRKRAFSGNLP</sequence>
<dbReference type="EMBL" id="JALJOT010000002">
    <property type="protein sequence ID" value="KAK9917343.1"/>
    <property type="molecule type" value="Genomic_DNA"/>
</dbReference>
<feature type="region of interest" description="Disordered" evidence="5">
    <location>
        <begin position="1"/>
        <end position="60"/>
    </location>
</feature>
<feature type="compositionally biased region" description="Polar residues" evidence="5">
    <location>
        <begin position="25"/>
        <end position="40"/>
    </location>
</feature>
<feature type="compositionally biased region" description="Gly residues" evidence="5">
    <location>
        <begin position="636"/>
        <end position="650"/>
    </location>
</feature>
<dbReference type="InterPro" id="IPR017930">
    <property type="entry name" value="Myb_dom"/>
</dbReference>
<keyword evidence="3" id="KW-0804">Transcription</keyword>
<reference evidence="9 10" key="1">
    <citation type="journal article" date="2024" name="Nat. Commun.">
        <title>Phylogenomics reveals the evolutionary origins of lichenization in chlorophyte algae.</title>
        <authorList>
            <person name="Puginier C."/>
            <person name="Libourel C."/>
            <person name="Otte J."/>
            <person name="Skaloud P."/>
            <person name="Haon M."/>
            <person name="Grisel S."/>
            <person name="Petersen M."/>
            <person name="Berrin J.G."/>
            <person name="Delaux P.M."/>
            <person name="Dal Grande F."/>
            <person name="Keller J."/>
        </authorList>
    </citation>
    <scope>NUCLEOTIDE SEQUENCE [LARGE SCALE GENOMIC DNA]</scope>
    <source>
        <strain evidence="9 10">SAG 216-7</strain>
    </source>
</reference>
<evidence type="ECO:0000313" key="10">
    <source>
        <dbReference type="Proteomes" id="UP001491310"/>
    </source>
</evidence>
<evidence type="ECO:0000259" key="8">
    <source>
        <dbReference type="PROSITE" id="PS51294"/>
    </source>
</evidence>
<protein>
    <recommendedName>
        <fullName evidence="11">HTH myb-type domain-containing protein</fullName>
    </recommendedName>
</protein>
<evidence type="ECO:0000313" key="9">
    <source>
        <dbReference type="EMBL" id="KAK9917343.1"/>
    </source>
</evidence>
<keyword evidence="2" id="KW-0238">DNA-binding</keyword>
<dbReference type="InterPro" id="IPR001005">
    <property type="entry name" value="SANT/Myb"/>
</dbReference>
<dbReference type="Proteomes" id="UP001491310">
    <property type="component" value="Unassembled WGS sequence"/>
</dbReference>
<feature type="domain" description="SANT" evidence="7">
    <location>
        <begin position="55"/>
        <end position="106"/>
    </location>
</feature>
<feature type="compositionally biased region" description="Low complexity" evidence="5">
    <location>
        <begin position="594"/>
        <end position="604"/>
    </location>
</feature>
<evidence type="ECO:0000259" key="7">
    <source>
        <dbReference type="PROSITE" id="PS51293"/>
    </source>
</evidence>
<accession>A0ABR2YZS2</accession>
<dbReference type="PROSITE" id="PS51293">
    <property type="entry name" value="SANT"/>
    <property type="match status" value="1"/>
</dbReference>
<evidence type="ECO:0000256" key="2">
    <source>
        <dbReference type="ARBA" id="ARBA00023125"/>
    </source>
</evidence>
<dbReference type="PROSITE" id="PS51294">
    <property type="entry name" value="HTH_MYB"/>
    <property type="match status" value="1"/>
</dbReference>
<dbReference type="PROSITE" id="PS50090">
    <property type="entry name" value="MYB_LIKE"/>
    <property type="match status" value="1"/>
</dbReference>
<feature type="region of interest" description="Disordered" evidence="5">
    <location>
        <begin position="799"/>
        <end position="820"/>
    </location>
</feature>
<feature type="region of interest" description="Disordered" evidence="5">
    <location>
        <begin position="309"/>
        <end position="343"/>
    </location>
</feature>
<feature type="domain" description="Myb-like" evidence="6">
    <location>
        <begin position="52"/>
        <end position="102"/>
    </location>
</feature>
<feature type="compositionally biased region" description="Basic and acidic residues" evidence="5">
    <location>
        <begin position="1"/>
        <end position="16"/>
    </location>
</feature>
<dbReference type="InterPro" id="IPR009057">
    <property type="entry name" value="Homeodomain-like_sf"/>
</dbReference>
<feature type="compositionally biased region" description="Low complexity" evidence="5">
    <location>
        <begin position="568"/>
        <end position="585"/>
    </location>
</feature>
<dbReference type="Gene3D" id="1.10.10.60">
    <property type="entry name" value="Homeodomain-like"/>
    <property type="match status" value="1"/>
</dbReference>
<dbReference type="PANTHER" id="PTHR12802:SF155">
    <property type="entry name" value="DEUBIQUITINASE MYSM1"/>
    <property type="match status" value="1"/>
</dbReference>
<keyword evidence="1" id="KW-0805">Transcription regulation</keyword>
<dbReference type="PANTHER" id="PTHR12802">
    <property type="entry name" value="SWI/SNF COMPLEX-RELATED"/>
    <property type="match status" value="1"/>
</dbReference>
<dbReference type="SMART" id="SM00717">
    <property type="entry name" value="SANT"/>
    <property type="match status" value="1"/>
</dbReference>
<dbReference type="Pfam" id="PF00249">
    <property type="entry name" value="Myb_DNA-binding"/>
    <property type="match status" value="1"/>
</dbReference>
<feature type="region of interest" description="Disordered" evidence="5">
    <location>
        <begin position="428"/>
        <end position="693"/>
    </location>
</feature>
<evidence type="ECO:0000256" key="3">
    <source>
        <dbReference type="ARBA" id="ARBA00023163"/>
    </source>
</evidence>
<comment type="caution">
    <text evidence="9">The sequence shown here is derived from an EMBL/GenBank/DDBJ whole genome shotgun (WGS) entry which is preliminary data.</text>
</comment>
<evidence type="ECO:0000256" key="1">
    <source>
        <dbReference type="ARBA" id="ARBA00023015"/>
    </source>
</evidence>
<dbReference type="NCBIfam" id="TIGR01557">
    <property type="entry name" value="myb_SHAQKYF"/>
    <property type="match status" value="1"/>
</dbReference>
<evidence type="ECO:0000256" key="5">
    <source>
        <dbReference type="SAM" id="MobiDB-lite"/>
    </source>
</evidence>
<feature type="compositionally biased region" description="Basic residues" evidence="5">
    <location>
        <begin position="129"/>
        <end position="139"/>
    </location>
</feature>
<name>A0ABR2YZS2_9CHLO</name>
<dbReference type="SUPFAM" id="SSF46689">
    <property type="entry name" value="Homeodomain-like"/>
    <property type="match status" value="1"/>
</dbReference>
<evidence type="ECO:0000256" key="4">
    <source>
        <dbReference type="ARBA" id="ARBA00023242"/>
    </source>
</evidence>
<feature type="region of interest" description="Disordered" evidence="5">
    <location>
        <begin position="919"/>
        <end position="946"/>
    </location>
</feature>
<evidence type="ECO:0000259" key="6">
    <source>
        <dbReference type="PROSITE" id="PS50090"/>
    </source>
</evidence>
<evidence type="ECO:0008006" key="11">
    <source>
        <dbReference type="Google" id="ProtNLM"/>
    </source>
</evidence>
<proteinExistence type="predicted"/>
<organism evidence="9 10">
    <name type="scientific">Coccomyxa subellipsoidea</name>
    <dbReference type="NCBI Taxonomy" id="248742"/>
    <lineage>
        <taxon>Eukaryota</taxon>
        <taxon>Viridiplantae</taxon>
        <taxon>Chlorophyta</taxon>
        <taxon>core chlorophytes</taxon>
        <taxon>Trebouxiophyceae</taxon>
        <taxon>Trebouxiophyceae incertae sedis</taxon>
        <taxon>Coccomyxaceae</taxon>
        <taxon>Coccomyxa</taxon>
    </lineage>
</organism>
<feature type="compositionally biased region" description="Basic and acidic residues" evidence="5">
    <location>
        <begin position="322"/>
        <end position="333"/>
    </location>
</feature>
<dbReference type="CDD" id="cd00167">
    <property type="entry name" value="SANT"/>
    <property type="match status" value="1"/>
</dbReference>
<dbReference type="InterPro" id="IPR017884">
    <property type="entry name" value="SANT_dom"/>
</dbReference>